<accession>A0A2P6SEK5</accession>
<sequence length="47" mass="5408">MNSSAIPLMLCRKFDLKALRRRTSLMLNWSFSSYTTIRSQSLTVVLA</sequence>
<evidence type="ECO:0000313" key="1">
    <source>
        <dbReference type="EMBL" id="PRQ57116.1"/>
    </source>
</evidence>
<gene>
    <name evidence="1" type="ORF">RchiOBHm_Chr1g0344761</name>
</gene>
<organism evidence="1 2">
    <name type="scientific">Rosa chinensis</name>
    <name type="common">China rose</name>
    <dbReference type="NCBI Taxonomy" id="74649"/>
    <lineage>
        <taxon>Eukaryota</taxon>
        <taxon>Viridiplantae</taxon>
        <taxon>Streptophyta</taxon>
        <taxon>Embryophyta</taxon>
        <taxon>Tracheophyta</taxon>
        <taxon>Spermatophyta</taxon>
        <taxon>Magnoliopsida</taxon>
        <taxon>eudicotyledons</taxon>
        <taxon>Gunneridae</taxon>
        <taxon>Pentapetalae</taxon>
        <taxon>rosids</taxon>
        <taxon>fabids</taxon>
        <taxon>Rosales</taxon>
        <taxon>Rosaceae</taxon>
        <taxon>Rosoideae</taxon>
        <taxon>Rosoideae incertae sedis</taxon>
        <taxon>Rosa</taxon>
    </lineage>
</organism>
<dbReference type="Proteomes" id="UP000238479">
    <property type="component" value="Chromosome 1"/>
</dbReference>
<dbReference type="Gramene" id="PRQ57116">
    <property type="protein sequence ID" value="PRQ57116"/>
    <property type="gene ID" value="RchiOBHm_Chr1g0344761"/>
</dbReference>
<reference evidence="1 2" key="1">
    <citation type="journal article" date="2018" name="Nat. Genet.">
        <title>The Rosa genome provides new insights in the design of modern roses.</title>
        <authorList>
            <person name="Bendahmane M."/>
        </authorList>
    </citation>
    <scope>NUCLEOTIDE SEQUENCE [LARGE SCALE GENOMIC DNA]</scope>
    <source>
        <strain evidence="2">cv. Old Blush</strain>
    </source>
</reference>
<dbReference type="AlphaFoldDB" id="A0A2P6SEK5"/>
<dbReference type="EMBL" id="PDCK01000039">
    <property type="protein sequence ID" value="PRQ57116.1"/>
    <property type="molecule type" value="Genomic_DNA"/>
</dbReference>
<comment type="caution">
    <text evidence="1">The sequence shown here is derived from an EMBL/GenBank/DDBJ whole genome shotgun (WGS) entry which is preliminary data.</text>
</comment>
<protein>
    <submittedName>
        <fullName evidence="1">Uncharacterized protein</fullName>
    </submittedName>
</protein>
<name>A0A2P6SEK5_ROSCH</name>
<evidence type="ECO:0000313" key="2">
    <source>
        <dbReference type="Proteomes" id="UP000238479"/>
    </source>
</evidence>
<proteinExistence type="predicted"/>
<keyword evidence="2" id="KW-1185">Reference proteome</keyword>